<keyword evidence="2 3" id="KW-0238">DNA-binding</keyword>
<dbReference type="Pfam" id="PF03704">
    <property type="entry name" value="BTAD"/>
    <property type="match status" value="1"/>
</dbReference>
<dbReference type="AlphaFoldDB" id="A0A1H7W0K6"/>
<evidence type="ECO:0000256" key="1">
    <source>
        <dbReference type="ARBA" id="ARBA00005820"/>
    </source>
</evidence>
<evidence type="ECO:0000256" key="3">
    <source>
        <dbReference type="PROSITE-ProRule" id="PRU01091"/>
    </source>
</evidence>
<dbReference type="SUPFAM" id="SSF46894">
    <property type="entry name" value="C-terminal effector domain of the bipartite response regulators"/>
    <property type="match status" value="1"/>
</dbReference>
<protein>
    <submittedName>
        <fullName evidence="5">Predicted ATPase</fullName>
    </submittedName>
</protein>
<evidence type="ECO:0000313" key="6">
    <source>
        <dbReference type="Proteomes" id="UP000198953"/>
    </source>
</evidence>
<dbReference type="PRINTS" id="PR00364">
    <property type="entry name" value="DISEASERSIST"/>
</dbReference>
<dbReference type="SMART" id="SM01043">
    <property type="entry name" value="BTAD"/>
    <property type="match status" value="1"/>
</dbReference>
<dbReference type="GO" id="GO:0000160">
    <property type="term" value="P:phosphorelay signal transduction system"/>
    <property type="evidence" value="ECO:0007669"/>
    <property type="project" value="InterPro"/>
</dbReference>
<dbReference type="PANTHER" id="PTHR47691:SF3">
    <property type="entry name" value="HTH-TYPE TRANSCRIPTIONAL REGULATOR RV0890C-RELATED"/>
    <property type="match status" value="1"/>
</dbReference>
<evidence type="ECO:0000259" key="4">
    <source>
        <dbReference type="PROSITE" id="PS51755"/>
    </source>
</evidence>
<evidence type="ECO:0000313" key="5">
    <source>
        <dbReference type="EMBL" id="SEM14578.1"/>
    </source>
</evidence>
<dbReference type="Proteomes" id="UP000198953">
    <property type="component" value="Unassembled WGS sequence"/>
</dbReference>
<dbReference type="InterPro" id="IPR036388">
    <property type="entry name" value="WH-like_DNA-bd_sf"/>
</dbReference>
<dbReference type="InterPro" id="IPR001867">
    <property type="entry name" value="OmpR/PhoB-type_DNA-bd"/>
</dbReference>
<proteinExistence type="inferred from homology"/>
<feature type="domain" description="OmpR/PhoB-type" evidence="4">
    <location>
        <begin position="1"/>
        <end position="90"/>
    </location>
</feature>
<dbReference type="RefSeq" id="WP_091102340.1">
    <property type="nucleotide sequence ID" value="NZ_FOBF01000010.1"/>
</dbReference>
<dbReference type="GO" id="GO:0006355">
    <property type="term" value="P:regulation of DNA-templated transcription"/>
    <property type="evidence" value="ECO:0007669"/>
    <property type="project" value="InterPro"/>
</dbReference>
<dbReference type="CDD" id="cd15831">
    <property type="entry name" value="BTAD"/>
    <property type="match status" value="1"/>
</dbReference>
<dbReference type="InterPro" id="IPR027417">
    <property type="entry name" value="P-loop_NTPase"/>
</dbReference>
<name>A0A1H7W0K6_9ACTN</name>
<dbReference type="GO" id="GO:0003677">
    <property type="term" value="F:DNA binding"/>
    <property type="evidence" value="ECO:0007669"/>
    <property type="project" value="UniProtKB-UniRule"/>
</dbReference>
<feature type="DNA-binding region" description="OmpR/PhoB-type" evidence="3">
    <location>
        <begin position="1"/>
        <end position="90"/>
    </location>
</feature>
<dbReference type="Pfam" id="PF00486">
    <property type="entry name" value="Trans_reg_C"/>
    <property type="match status" value="1"/>
</dbReference>
<dbReference type="SUPFAM" id="SSF48452">
    <property type="entry name" value="TPR-like"/>
    <property type="match status" value="2"/>
</dbReference>
<dbReference type="Gene3D" id="1.10.10.10">
    <property type="entry name" value="Winged helix-like DNA-binding domain superfamily/Winged helix DNA-binding domain"/>
    <property type="match status" value="1"/>
</dbReference>
<dbReference type="InterPro" id="IPR016032">
    <property type="entry name" value="Sig_transdc_resp-reg_C-effctor"/>
</dbReference>
<dbReference type="PROSITE" id="PS51755">
    <property type="entry name" value="OMPR_PHOB"/>
    <property type="match status" value="1"/>
</dbReference>
<dbReference type="STRING" id="46177.SAMN05660976_04284"/>
<keyword evidence="6" id="KW-1185">Reference proteome</keyword>
<dbReference type="PANTHER" id="PTHR47691">
    <property type="entry name" value="REGULATOR-RELATED"/>
    <property type="match status" value="1"/>
</dbReference>
<dbReference type="SMART" id="SM00862">
    <property type="entry name" value="Trans_reg_C"/>
    <property type="match status" value="1"/>
</dbReference>
<dbReference type="Gene3D" id="3.40.50.300">
    <property type="entry name" value="P-loop containing nucleotide triphosphate hydrolases"/>
    <property type="match status" value="1"/>
</dbReference>
<dbReference type="InterPro" id="IPR005158">
    <property type="entry name" value="BTAD"/>
</dbReference>
<reference evidence="5 6" key="1">
    <citation type="submission" date="2016-10" db="EMBL/GenBank/DDBJ databases">
        <authorList>
            <person name="de Groot N.N."/>
        </authorList>
    </citation>
    <scope>NUCLEOTIDE SEQUENCE [LARGE SCALE GENOMIC DNA]</scope>
    <source>
        <strain evidence="5 6">DSM 43357</strain>
    </source>
</reference>
<sequence>MRFQILGPTVALDEDGAPVTLGGPRGRALLTLLALDAGRIVSAGRLVDGMYGPHPPEGTANALQSQVSRLRRALGRDLVEFHPSGYRLVADRDDVDAGRFERLAAEGRGALASGDAARAATLLREALALWRGTPLADAPHAAAAAAALEELRLAATEDRVQADLELGGHREVVAELRGLTAAHPLRERLRAQLMRALYGAGRQAEALAVYAEARRVLGEELGVDPGPELAAAHLAVLRADGPEGLRSGLDGARRSAGPGAGAGVRVDGPAQAPGGAAVDAGPGRLRQGVRAQLTSFVGRDEELAQVGARLRDSRLVTLIGPGGAGKTRLALEAAERARGDVCVVQLASVATASPALGAAGGAASGPAAGGDVVAEVVLGALGVRETVITGLGRPAVGPNARLVTALADRALLLVLDNCEHLVGPVAVLADQLLAACPSLRVLATSREALGITGESILPVAPLRLPPPDAPDPLAYPSVRLFADRAAAVRASFTVTGENAGRVAEVCRALDGLPLAIELAAARLSTLTLEDVADRLGDRFRLLARGSRTALPRHQTLHAVVAWSWDLLDEDEQRMARRLTVFAGGARPEAAERVCGLPEEVLFSLAEKSLVEVVDGRFRMLQTIRAFCAERLDEAGETERTRAAHLAYYVELAEEADARLRSADQLGWLARLDEESGDLDAAARWATESGRLEAALRLLARCAYYWWLRAHRGASATLAAALLPRLGDAAAGGSEIPDGLEEEYAMCVLVAAWAGEADEGLRARLETLPAVLPPTRVPRRLEFLMMLRSAFTGPPDDYDGLLLLYEAMSDLAPWPRALSLTGAGFMLQLQDRVDEARARFEEGLAAFRAIGERWGMVLALSGLAALAYGRGEYREAGRLAGEALEKAVELGATAEIAEALCVRGDCRLRLSDVEGAESDYRAAEEQGRRGGSMESLARAHAGLGEAALVRGDVAAARSWLLRARAECQEGWYSADEIRARVLADLAELDARTGGADGGGAVSGR</sequence>
<dbReference type="Gene3D" id="1.25.40.10">
    <property type="entry name" value="Tetratricopeptide repeat domain"/>
    <property type="match status" value="2"/>
</dbReference>
<accession>A0A1H7W0K6</accession>
<gene>
    <name evidence="5" type="ORF">SAMN05660976_04284</name>
</gene>
<dbReference type="InterPro" id="IPR011990">
    <property type="entry name" value="TPR-like_helical_dom_sf"/>
</dbReference>
<organism evidence="5 6">
    <name type="scientific">Nonomuraea pusilla</name>
    <dbReference type="NCBI Taxonomy" id="46177"/>
    <lineage>
        <taxon>Bacteria</taxon>
        <taxon>Bacillati</taxon>
        <taxon>Actinomycetota</taxon>
        <taxon>Actinomycetes</taxon>
        <taxon>Streptosporangiales</taxon>
        <taxon>Streptosporangiaceae</taxon>
        <taxon>Nonomuraea</taxon>
    </lineage>
</organism>
<evidence type="ECO:0000256" key="2">
    <source>
        <dbReference type="ARBA" id="ARBA00023125"/>
    </source>
</evidence>
<dbReference type="OrthoDB" id="3194665at2"/>
<dbReference type="SUPFAM" id="SSF52540">
    <property type="entry name" value="P-loop containing nucleoside triphosphate hydrolases"/>
    <property type="match status" value="1"/>
</dbReference>
<comment type="similarity">
    <text evidence="1">Belongs to the AfsR/DnrI/RedD regulatory family.</text>
</comment>
<dbReference type="EMBL" id="FOBF01000010">
    <property type="protein sequence ID" value="SEM14578.1"/>
    <property type="molecule type" value="Genomic_DNA"/>
</dbReference>